<protein>
    <recommendedName>
        <fullName evidence="1">Double jelly roll-like domain-containing protein</fullName>
    </recommendedName>
</protein>
<reference evidence="2 3" key="1">
    <citation type="journal article" date="2024" name="BMC Genomics">
        <title>De novo assembly and annotation of Popillia japonica's genome with initial clues to its potential as an invasive pest.</title>
        <authorList>
            <person name="Cucini C."/>
            <person name="Boschi S."/>
            <person name="Funari R."/>
            <person name="Cardaioli E."/>
            <person name="Iannotti N."/>
            <person name="Marturano G."/>
            <person name="Paoli F."/>
            <person name="Bruttini M."/>
            <person name="Carapelli A."/>
            <person name="Frati F."/>
            <person name="Nardi F."/>
        </authorList>
    </citation>
    <scope>NUCLEOTIDE SEQUENCE [LARGE SCALE GENOMIC DNA]</scope>
    <source>
        <strain evidence="2">DMR45628</strain>
    </source>
</reference>
<dbReference type="AlphaFoldDB" id="A0AAW1HSL5"/>
<dbReference type="InterPro" id="IPR049512">
    <property type="entry name" value="DJR-like_dom"/>
</dbReference>
<dbReference type="PANTHER" id="PTHR36159">
    <property type="entry name" value="PROTEIN CBG23766"/>
    <property type="match status" value="1"/>
</dbReference>
<keyword evidence="3" id="KW-1185">Reference proteome</keyword>
<dbReference type="Pfam" id="PF21738">
    <property type="entry name" value="DJR-like_dom"/>
    <property type="match status" value="1"/>
</dbReference>
<dbReference type="EMBL" id="JASPKY010001016">
    <property type="protein sequence ID" value="KAK9679463.1"/>
    <property type="molecule type" value="Genomic_DNA"/>
</dbReference>
<gene>
    <name evidence="2" type="ORF">QE152_g40022</name>
</gene>
<organism evidence="2 3">
    <name type="scientific">Popillia japonica</name>
    <name type="common">Japanese beetle</name>
    <dbReference type="NCBI Taxonomy" id="7064"/>
    <lineage>
        <taxon>Eukaryota</taxon>
        <taxon>Metazoa</taxon>
        <taxon>Ecdysozoa</taxon>
        <taxon>Arthropoda</taxon>
        <taxon>Hexapoda</taxon>
        <taxon>Insecta</taxon>
        <taxon>Pterygota</taxon>
        <taxon>Neoptera</taxon>
        <taxon>Endopterygota</taxon>
        <taxon>Coleoptera</taxon>
        <taxon>Polyphaga</taxon>
        <taxon>Scarabaeiformia</taxon>
        <taxon>Scarabaeidae</taxon>
        <taxon>Rutelinae</taxon>
        <taxon>Popillia</taxon>
    </lineage>
</organism>
<feature type="domain" description="Double jelly roll-like" evidence="1">
    <location>
        <begin position="116"/>
        <end position="282"/>
    </location>
</feature>
<comment type="caution">
    <text evidence="2">The sequence shown here is derived from an EMBL/GenBank/DDBJ whole genome shotgun (WGS) entry which is preliminary data.</text>
</comment>
<evidence type="ECO:0000313" key="2">
    <source>
        <dbReference type="EMBL" id="KAK9679463.1"/>
    </source>
</evidence>
<sequence length="296" mass="34447">MLMGFAEDVKQILMNVPQELVLKTCADDSDVIYNSVTTEEVKLIITNMVWKVKLIITNMVWRVPHVKVGISRELAFTKLTTRNALMELFFRGWEIHENPGIPQTTKHSWAIKTAALMELFFRGWEIHENPGIPQTTKHSWAIKTAPHLETPRYIILAFQTGRKGNIAQNMSKFDPISLTDVTAYLNGKRFPYENVEADFAENRIAVLYNMYSRFQSVYYGYEYTEPLLKLSQFKLCPLIGIDCSHQEDAIHRTGVEVRIEFTTKESIPKDTTAYCLILHNKMYEYSPFNKVFRRKY</sequence>
<name>A0AAW1HSL5_POPJA</name>
<evidence type="ECO:0000313" key="3">
    <source>
        <dbReference type="Proteomes" id="UP001458880"/>
    </source>
</evidence>
<evidence type="ECO:0000259" key="1">
    <source>
        <dbReference type="Pfam" id="PF21738"/>
    </source>
</evidence>
<accession>A0AAW1HSL5</accession>
<dbReference type="Proteomes" id="UP001458880">
    <property type="component" value="Unassembled WGS sequence"/>
</dbReference>
<proteinExistence type="predicted"/>
<dbReference type="PANTHER" id="PTHR36159:SF1">
    <property type="entry name" value="RETROVIRUS-RELATED POL POLYPROTEIN FROM TRANSPOSON 412-LIKE PROTEIN"/>
    <property type="match status" value="1"/>
</dbReference>